<evidence type="ECO:0000256" key="1">
    <source>
        <dbReference type="SAM" id="Phobius"/>
    </source>
</evidence>
<feature type="transmembrane region" description="Helical" evidence="1">
    <location>
        <begin position="62"/>
        <end position="85"/>
    </location>
</feature>
<accession>A0A6A9UXR0</accession>
<dbReference type="RefSeq" id="WP_156610051.1">
    <property type="nucleotide sequence ID" value="NZ_WPCU01000006.1"/>
</dbReference>
<organism evidence="2 3">
    <name type="scientific">Auraticoccus cholistanensis</name>
    <dbReference type="NCBI Taxonomy" id="2656650"/>
    <lineage>
        <taxon>Bacteria</taxon>
        <taxon>Bacillati</taxon>
        <taxon>Actinomycetota</taxon>
        <taxon>Actinomycetes</taxon>
        <taxon>Propionibacteriales</taxon>
        <taxon>Propionibacteriaceae</taxon>
        <taxon>Auraticoccus</taxon>
    </lineage>
</organism>
<name>A0A6A9UXR0_9ACTN</name>
<keyword evidence="1" id="KW-1133">Transmembrane helix</keyword>
<comment type="caution">
    <text evidence="2">The sequence shown here is derived from an EMBL/GenBank/DDBJ whole genome shotgun (WGS) entry which is preliminary data.</text>
</comment>
<keyword evidence="1" id="KW-0812">Transmembrane</keyword>
<dbReference type="AlphaFoldDB" id="A0A6A9UXR0"/>
<proteinExistence type="predicted"/>
<evidence type="ECO:0000313" key="2">
    <source>
        <dbReference type="EMBL" id="MVA76525.1"/>
    </source>
</evidence>
<feature type="transmembrane region" description="Helical" evidence="1">
    <location>
        <begin position="39"/>
        <end position="56"/>
    </location>
</feature>
<sequence>MTRDLGPYRRAWEARGVVVDATQLRALEAAAARVTRARVGVGAGVLIALVGAWVAVTESPWTTGFFLAGTGLLVAAVMVWAAVSWTSVLQAREARRAVAGVAAASVLLVFVLLGWVVGAPVLGWALPTVVLVVVGGLLAMVLLLMNLTLRRG</sequence>
<keyword evidence="3" id="KW-1185">Reference proteome</keyword>
<feature type="transmembrane region" description="Helical" evidence="1">
    <location>
        <begin position="124"/>
        <end position="149"/>
    </location>
</feature>
<keyword evidence="1" id="KW-0472">Membrane</keyword>
<evidence type="ECO:0000313" key="3">
    <source>
        <dbReference type="Proteomes" id="UP000435304"/>
    </source>
</evidence>
<feature type="transmembrane region" description="Helical" evidence="1">
    <location>
        <begin position="97"/>
        <end position="118"/>
    </location>
</feature>
<dbReference type="EMBL" id="WPCU01000006">
    <property type="protein sequence ID" value="MVA76525.1"/>
    <property type="molecule type" value="Genomic_DNA"/>
</dbReference>
<reference evidence="2 3" key="1">
    <citation type="submission" date="2019-12" db="EMBL/GenBank/DDBJ databases">
        <title>Auraticoccus cholistani sp. nov., an actinomycete isolated from soil of Cholistan desert.</title>
        <authorList>
            <person name="Cheema M.T."/>
        </authorList>
    </citation>
    <scope>NUCLEOTIDE SEQUENCE [LARGE SCALE GENOMIC DNA]</scope>
    <source>
        <strain evidence="2 3">F435</strain>
    </source>
</reference>
<gene>
    <name evidence="2" type="ORF">GC722_10885</name>
</gene>
<dbReference type="Proteomes" id="UP000435304">
    <property type="component" value="Unassembled WGS sequence"/>
</dbReference>
<protein>
    <submittedName>
        <fullName evidence="2">Uncharacterized protein</fullName>
    </submittedName>
</protein>